<dbReference type="InterPro" id="IPR014729">
    <property type="entry name" value="Rossmann-like_a/b/a_fold"/>
</dbReference>
<dbReference type="AlphaFoldDB" id="A0A0E9MV91"/>
<dbReference type="SUPFAM" id="SSF52374">
    <property type="entry name" value="Nucleotidylyl transferase"/>
    <property type="match status" value="1"/>
</dbReference>
<evidence type="ECO:0000313" key="10">
    <source>
        <dbReference type="Proteomes" id="UP000033121"/>
    </source>
</evidence>
<dbReference type="GO" id="GO:0005524">
    <property type="term" value="F:ATP binding"/>
    <property type="evidence" value="ECO:0007669"/>
    <property type="project" value="UniProtKB-KW"/>
</dbReference>
<keyword evidence="6 7" id="KW-0030">Aminoacyl-tRNA synthetase</keyword>
<keyword evidence="7" id="KW-0648">Protein biosynthesis</keyword>
<keyword evidence="1 7" id="KW-0436">Ligase</keyword>
<dbReference type="PANTHER" id="PTHR43311">
    <property type="entry name" value="GLUTAMATE--TRNA LIGASE"/>
    <property type="match status" value="1"/>
</dbReference>
<dbReference type="RefSeq" id="WP_046368494.1">
    <property type="nucleotide sequence ID" value="NZ_BBWV01000001.1"/>
</dbReference>
<evidence type="ECO:0000256" key="5">
    <source>
        <dbReference type="ARBA" id="ARBA00022840"/>
    </source>
</evidence>
<organism evidence="9 10">
    <name type="scientific">Flavihumibacter petaseus NBRC 106054</name>
    <dbReference type="NCBI Taxonomy" id="1220578"/>
    <lineage>
        <taxon>Bacteria</taxon>
        <taxon>Pseudomonadati</taxon>
        <taxon>Bacteroidota</taxon>
        <taxon>Chitinophagia</taxon>
        <taxon>Chitinophagales</taxon>
        <taxon>Chitinophagaceae</taxon>
        <taxon>Flavihumibacter</taxon>
    </lineage>
</organism>
<dbReference type="PANTHER" id="PTHR43311:SF1">
    <property type="entry name" value="GLUTAMYL-Q TRNA(ASP) SYNTHETASE"/>
    <property type="match status" value="1"/>
</dbReference>
<evidence type="ECO:0000256" key="1">
    <source>
        <dbReference type="ARBA" id="ARBA00022598"/>
    </source>
</evidence>
<protein>
    <submittedName>
        <fullName evidence="9">Glutamyl-Q tRNA(Asp) synthetase</fullName>
    </submittedName>
</protein>
<dbReference type="Gene3D" id="3.40.50.620">
    <property type="entry name" value="HUPs"/>
    <property type="match status" value="2"/>
</dbReference>
<accession>A0A0E9MV91</accession>
<keyword evidence="3 7" id="KW-0547">Nucleotide-binding</keyword>
<feature type="domain" description="Glutamyl/glutaminyl-tRNA synthetase class Ib catalytic" evidence="8">
    <location>
        <begin position="2"/>
        <end position="109"/>
    </location>
</feature>
<evidence type="ECO:0000256" key="3">
    <source>
        <dbReference type="ARBA" id="ARBA00022741"/>
    </source>
</evidence>
<keyword evidence="2" id="KW-0479">Metal-binding</keyword>
<dbReference type="GO" id="GO:0005829">
    <property type="term" value="C:cytosol"/>
    <property type="evidence" value="ECO:0007669"/>
    <property type="project" value="TreeGrafter"/>
</dbReference>
<dbReference type="EMBL" id="BBWV01000001">
    <property type="protein sequence ID" value="GAO41045.1"/>
    <property type="molecule type" value="Genomic_DNA"/>
</dbReference>
<dbReference type="InterPro" id="IPR000924">
    <property type="entry name" value="Glu/Gln-tRNA-synth"/>
</dbReference>
<comment type="caution">
    <text evidence="9">The sequence shown here is derived from an EMBL/GenBank/DDBJ whole genome shotgun (WGS) entry which is preliminary data.</text>
</comment>
<dbReference type="GO" id="GO:0004818">
    <property type="term" value="F:glutamate-tRNA ligase activity"/>
    <property type="evidence" value="ECO:0007669"/>
    <property type="project" value="TreeGrafter"/>
</dbReference>
<evidence type="ECO:0000313" key="9">
    <source>
        <dbReference type="EMBL" id="GAO41045.1"/>
    </source>
</evidence>
<dbReference type="GO" id="GO:0006424">
    <property type="term" value="P:glutamyl-tRNA aminoacylation"/>
    <property type="evidence" value="ECO:0007669"/>
    <property type="project" value="TreeGrafter"/>
</dbReference>
<comment type="similarity">
    <text evidence="7">Belongs to the class-I aminoacyl-tRNA synthetase family.</text>
</comment>
<dbReference type="Proteomes" id="UP000033121">
    <property type="component" value="Unassembled WGS sequence"/>
</dbReference>
<dbReference type="Pfam" id="PF00749">
    <property type="entry name" value="tRNA-synt_1c"/>
    <property type="match status" value="2"/>
</dbReference>
<dbReference type="PRINTS" id="PR00987">
    <property type="entry name" value="TRNASYNTHGLU"/>
</dbReference>
<keyword evidence="4" id="KW-0862">Zinc</keyword>
<proteinExistence type="inferred from homology"/>
<evidence type="ECO:0000256" key="7">
    <source>
        <dbReference type="RuleBase" id="RU363037"/>
    </source>
</evidence>
<keyword evidence="5 7" id="KW-0067">ATP-binding</keyword>
<dbReference type="InterPro" id="IPR001412">
    <property type="entry name" value="aa-tRNA-synth_I_CS"/>
</dbReference>
<evidence type="ECO:0000256" key="6">
    <source>
        <dbReference type="ARBA" id="ARBA00023146"/>
    </source>
</evidence>
<feature type="domain" description="Glutamyl/glutaminyl-tRNA synthetase class Ib catalytic" evidence="8">
    <location>
        <begin position="142"/>
        <end position="246"/>
    </location>
</feature>
<sequence length="273" mass="30535">MKSRLAPTPSGYLHIGNILSFCLTDYLARSYNAPLLLRIDDMDSDRVRPQYLEDIFSSLLWLGFHWEEGPITVADFEQQYSQRHRLPLYEKALTDLRDSGCLFACTCSRKTADLCSCLTKGISFEQPGVQWRINTAGAGLSDSLNNFVVRKKDGMPAYQLCSVVDDLHFRVTLVVRGEDLRDSTRAQLFLASRFPANDFSGILFFHHPLILGANGSKLSKSAGATSVQYLREKNPDRRDLFRLIGRSCGLGDAIDSKEAVAQAFLQSHPFTGS</sequence>
<dbReference type="PROSITE" id="PS00178">
    <property type="entry name" value="AA_TRNA_LIGASE_I"/>
    <property type="match status" value="1"/>
</dbReference>
<dbReference type="InterPro" id="IPR049940">
    <property type="entry name" value="GluQ/Sye"/>
</dbReference>
<evidence type="ECO:0000256" key="2">
    <source>
        <dbReference type="ARBA" id="ARBA00022723"/>
    </source>
</evidence>
<gene>
    <name evidence="9" type="primary">gluQ</name>
    <name evidence="9" type="ORF">FPE01S_01_00570</name>
</gene>
<evidence type="ECO:0000256" key="4">
    <source>
        <dbReference type="ARBA" id="ARBA00022833"/>
    </source>
</evidence>
<name>A0A0E9MV91_9BACT</name>
<dbReference type="InterPro" id="IPR020058">
    <property type="entry name" value="Glu/Gln-tRNA-synth_Ib_cat-dom"/>
</dbReference>
<keyword evidence="10" id="KW-1185">Reference proteome</keyword>
<dbReference type="STRING" id="1220578.FPE01S_01_00570"/>
<evidence type="ECO:0000259" key="8">
    <source>
        <dbReference type="Pfam" id="PF00749"/>
    </source>
</evidence>
<reference evidence="9 10" key="1">
    <citation type="submission" date="2015-04" db="EMBL/GenBank/DDBJ databases">
        <title>Whole genome shotgun sequence of Flavihumibacter petaseus NBRC 106054.</title>
        <authorList>
            <person name="Miyazawa S."/>
            <person name="Hosoyama A."/>
            <person name="Hashimoto M."/>
            <person name="Noguchi M."/>
            <person name="Tsuchikane K."/>
            <person name="Ohji S."/>
            <person name="Yamazoe A."/>
            <person name="Ichikawa N."/>
            <person name="Kimura A."/>
            <person name="Fujita N."/>
        </authorList>
    </citation>
    <scope>NUCLEOTIDE SEQUENCE [LARGE SCALE GENOMIC DNA]</scope>
    <source>
        <strain evidence="9 10">NBRC 106054</strain>
    </source>
</reference>